<dbReference type="EMBL" id="JACGXL010000009">
    <property type="protein sequence ID" value="MBA8890000.1"/>
    <property type="molecule type" value="Genomic_DNA"/>
</dbReference>
<keyword evidence="2" id="KW-1185">Reference proteome</keyword>
<dbReference type="AlphaFoldDB" id="A0A839FA80"/>
<dbReference type="RefSeq" id="WP_182533029.1">
    <property type="nucleotide sequence ID" value="NZ_JACGXL010000009.1"/>
</dbReference>
<protein>
    <submittedName>
        <fullName evidence="1">Uncharacterized protein</fullName>
    </submittedName>
</protein>
<sequence length="142" mass="14881">MHVAAIEDRAAHAGATAAAKAVAALGEAALQLQVVQREIPARARHVAENGEEAKRRADRCAHEARAVAFDHDVGLDRRQRIAAVPRIVGRRECVDARGREHQRGAAGARVGLVDRGDEFVGCAADDEGVGCGGRCVGGGECE</sequence>
<accession>A0A839FA80</accession>
<proteinExistence type="predicted"/>
<comment type="caution">
    <text evidence="1">The sequence shown here is derived from an EMBL/GenBank/DDBJ whole genome shotgun (WGS) entry which is preliminary data.</text>
</comment>
<gene>
    <name evidence="1" type="ORF">FHW12_004247</name>
</gene>
<evidence type="ECO:0000313" key="1">
    <source>
        <dbReference type="EMBL" id="MBA8890000.1"/>
    </source>
</evidence>
<evidence type="ECO:0000313" key="2">
    <source>
        <dbReference type="Proteomes" id="UP000550401"/>
    </source>
</evidence>
<reference evidence="1 2" key="1">
    <citation type="submission" date="2020-07" db="EMBL/GenBank/DDBJ databases">
        <title>Genomic Encyclopedia of Type Strains, Phase IV (KMG-V): Genome sequencing to study the core and pangenomes of soil and plant-associated prokaryotes.</title>
        <authorList>
            <person name="Whitman W."/>
        </authorList>
    </citation>
    <scope>NUCLEOTIDE SEQUENCE [LARGE SCALE GENOMIC DNA]</scope>
    <source>
        <strain evidence="1 2">RH2WT43</strain>
    </source>
</reference>
<organism evidence="1 2">
    <name type="scientific">Dokdonella fugitiva</name>
    <dbReference type="NCBI Taxonomy" id="328517"/>
    <lineage>
        <taxon>Bacteria</taxon>
        <taxon>Pseudomonadati</taxon>
        <taxon>Pseudomonadota</taxon>
        <taxon>Gammaproteobacteria</taxon>
        <taxon>Lysobacterales</taxon>
        <taxon>Rhodanobacteraceae</taxon>
        <taxon>Dokdonella</taxon>
    </lineage>
</organism>
<name>A0A839FA80_9GAMM</name>
<dbReference type="Proteomes" id="UP000550401">
    <property type="component" value="Unassembled WGS sequence"/>
</dbReference>